<dbReference type="InterPro" id="IPR015943">
    <property type="entry name" value="WD40/YVTN_repeat-like_dom_sf"/>
</dbReference>
<dbReference type="InterPro" id="IPR036322">
    <property type="entry name" value="WD40_repeat_dom_sf"/>
</dbReference>
<evidence type="ECO:0000313" key="1">
    <source>
        <dbReference type="EMBL" id="CAG8639911.1"/>
    </source>
</evidence>
<reference evidence="1" key="1">
    <citation type="submission" date="2021-06" db="EMBL/GenBank/DDBJ databases">
        <authorList>
            <person name="Kallberg Y."/>
            <person name="Tangrot J."/>
            <person name="Rosling A."/>
        </authorList>
    </citation>
    <scope>NUCLEOTIDE SEQUENCE</scope>
    <source>
        <strain evidence="1">BR232B</strain>
    </source>
</reference>
<dbReference type="Proteomes" id="UP000789739">
    <property type="component" value="Unassembled WGS sequence"/>
</dbReference>
<sequence length="192" mass="21951">MQPPHIVNKKRAIEDEHTEPYKTLDEISVWQQKILRVYNLRDGRHLFDLHHHGDPILICFDAPILAISKNGALLAVSLDTTSINIYLMENGLECGRKDATKSHRIVLIEFINNDECLLIIREAKVATVWNRIFMVSDGLAIRQFLSDKGELKLVLDCFDPKEEKISGGEDPPIVADKQLEYSIVYELDESKL</sequence>
<organism evidence="1 2">
    <name type="scientific">Paraglomus brasilianum</name>
    <dbReference type="NCBI Taxonomy" id="144538"/>
    <lineage>
        <taxon>Eukaryota</taxon>
        <taxon>Fungi</taxon>
        <taxon>Fungi incertae sedis</taxon>
        <taxon>Mucoromycota</taxon>
        <taxon>Glomeromycotina</taxon>
        <taxon>Glomeromycetes</taxon>
        <taxon>Paraglomerales</taxon>
        <taxon>Paraglomeraceae</taxon>
        <taxon>Paraglomus</taxon>
    </lineage>
</organism>
<proteinExistence type="predicted"/>
<keyword evidence="2" id="KW-1185">Reference proteome</keyword>
<protein>
    <submittedName>
        <fullName evidence="1">11791_t:CDS:1</fullName>
    </submittedName>
</protein>
<dbReference type="AlphaFoldDB" id="A0A9N9H0I0"/>
<dbReference type="Gene3D" id="2.130.10.10">
    <property type="entry name" value="YVTN repeat-like/Quinoprotein amine dehydrogenase"/>
    <property type="match status" value="1"/>
</dbReference>
<name>A0A9N9H0I0_9GLOM</name>
<dbReference type="OrthoDB" id="2436368at2759"/>
<comment type="caution">
    <text evidence="1">The sequence shown here is derived from an EMBL/GenBank/DDBJ whole genome shotgun (WGS) entry which is preliminary data.</text>
</comment>
<evidence type="ECO:0000313" key="2">
    <source>
        <dbReference type="Proteomes" id="UP000789739"/>
    </source>
</evidence>
<accession>A0A9N9H0I0</accession>
<gene>
    <name evidence="1" type="ORF">PBRASI_LOCUS9714</name>
</gene>
<dbReference type="EMBL" id="CAJVPI010002276">
    <property type="protein sequence ID" value="CAG8639911.1"/>
    <property type="molecule type" value="Genomic_DNA"/>
</dbReference>
<dbReference type="SUPFAM" id="SSF50978">
    <property type="entry name" value="WD40 repeat-like"/>
    <property type="match status" value="1"/>
</dbReference>